<dbReference type="AlphaFoldDB" id="A0A0A9B9N9"/>
<accession>A0A0A9B9N9</accession>
<name>A0A0A9B9N9_ARUDO</name>
<sequence length="69" mass="8037">MSYPRVGQTDGSKQHQGSFGASPFITDFHMLPNKNLNILFVRPKCIKAHLMWHMLNFMSKFLKTTLRLQ</sequence>
<organism evidence="1">
    <name type="scientific">Arundo donax</name>
    <name type="common">Giant reed</name>
    <name type="synonym">Donax arundinaceus</name>
    <dbReference type="NCBI Taxonomy" id="35708"/>
    <lineage>
        <taxon>Eukaryota</taxon>
        <taxon>Viridiplantae</taxon>
        <taxon>Streptophyta</taxon>
        <taxon>Embryophyta</taxon>
        <taxon>Tracheophyta</taxon>
        <taxon>Spermatophyta</taxon>
        <taxon>Magnoliopsida</taxon>
        <taxon>Liliopsida</taxon>
        <taxon>Poales</taxon>
        <taxon>Poaceae</taxon>
        <taxon>PACMAD clade</taxon>
        <taxon>Arundinoideae</taxon>
        <taxon>Arundineae</taxon>
        <taxon>Arundo</taxon>
    </lineage>
</organism>
<reference evidence="1" key="1">
    <citation type="submission" date="2014-09" db="EMBL/GenBank/DDBJ databases">
        <authorList>
            <person name="Magalhaes I.L.F."/>
            <person name="Oliveira U."/>
            <person name="Santos F.R."/>
            <person name="Vidigal T.H.D.A."/>
            <person name="Brescovit A.D."/>
            <person name="Santos A.J."/>
        </authorList>
    </citation>
    <scope>NUCLEOTIDE SEQUENCE</scope>
    <source>
        <tissue evidence="1">Shoot tissue taken approximately 20 cm above the soil surface</tissue>
    </source>
</reference>
<proteinExistence type="predicted"/>
<protein>
    <submittedName>
        <fullName evidence="1">Uncharacterized protein</fullName>
    </submittedName>
</protein>
<evidence type="ECO:0000313" key="1">
    <source>
        <dbReference type="EMBL" id="JAD57950.1"/>
    </source>
</evidence>
<dbReference type="EMBL" id="GBRH01239945">
    <property type="protein sequence ID" value="JAD57950.1"/>
    <property type="molecule type" value="Transcribed_RNA"/>
</dbReference>
<reference evidence="1" key="2">
    <citation type="journal article" date="2015" name="Data Brief">
        <title>Shoot transcriptome of the giant reed, Arundo donax.</title>
        <authorList>
            <person name="Barrero R.A."/>
            <person name="Guerrero F.D."/>
            <person name="Moolhuijzen P."/>
            <person name="Goolsby J.A."/>
            <person name="Tidwell J."/>
            <person name="Bellgard S.E."/>
            <person name="Bellgard M.I."/>
        </authorList>
    </citation>
    <scope>NUCLEOTIDE SEQUENCE</scope>
    <source>
        <tissue evidence="1">Shoot tissue taken approximately 20 cm above the soil surface</tissue>
    </source>
</reference>